<feature type="transmembrane region" description="Helical" evidence="5">
    <location>
        <begin position="486"/>
        <end position="503"/>
    </location>
</feature>
<evidence type="ECO:0000313" key="8">
    <source>
        <dbReference type="Proteomes" id="UP000261257"/>
    </source>
</evidence>
<dbReference type="PANTHER" id="PTHR37422">
    <property type="entry name" value="TEICHURONIC ACID BIOSYNTHESIS PROTEIN TUAE"/>
    <property type="match status" value="1"/>
</dbReference>
<evidence type="ECO:0000256" key="3">
    <source>
        <dbReference type="ARBA" id="ARBA00022989"/>
    </source>
</evidence>
<feature type="transmembrane region" description="Helical" evidence="5">
    <location>
        <begin position="247"/>
        <end position="263"/>
    </location>
</feature>
<comment type="subcellular location">
    <subcellularLocation>
        <location evidence="1">Membrane</location>
        <topology evidence="1">Multi-pass membrane protein</topology>
    </subcellularLocation>
</comment>
<evidence type="ECO:0000256" key="4">
    <source>
        <dbReference type="ARBA" id="ARBA00023136"/>
    </source>
</evidence>
<evidence type="ECO:0000313" key="7">
    <source>
        <dbReference type="EMBL" id="RGL92049.1"/>
    </source>
</evidence>
<dbReference type="InterPro" id="IPR051533">
    <property type="entry name" value="WaaL-like"/>
</dbReference>
<feature type="transmembrane region" description="Helical" evidence="5">
    <location>
        <begin position="189"/>
        <end position="216"/>
    </location>
</feature>
<feature type="transmembrane region" description="Helical" evidence="5">
    <location>
        <begin position="124"/>
        <end position="142"/>
    </location>
</feature>
<dbReference type="GO" id="GO:0016020">
    <property type="term" value="C:membrane"/>
    <property type="evidence" value="ECO:0007669"/>
    <property type="project" value="UniProtKB-SubCell"/>
</dbReference>
<evidence type="ECO:0000256" key="1">
    <source>
        <dbReference type="ARBA" id="ARBA00004141"/>
    </source>
</evidence>
<evidence type="ECO:0000259" key="6">
    <source>
        <dbReference type="Pfam" id="PF04932"/>
    </source>
</evidence>
<feature type="transmembrane region" description="Helical" evidence="5">
    <location>
        <begin position="91"/>
        <end position="112"/>
    </location>
</feature>
<keyword evidence="3 5" id="KW-1133">Transmembrane helix</keyword>
<dbReference type="Proteomes" id="UP000261257">
    <property type="component" value="Unassembled WGS sequence"/>
</dbReference>
<feature type="transmembrane region" description="Helical" evidence="5">
    <location>
        <begin position="272"/>
        <end position="291"/>
    </location>
</feature>
<keyword evidence="2 5" id="KW-0812">Transmembrane</keyword>
<organism evidence="7 8">
    <name type="scientific">Hungatella hathewayi</name>
    <dbReference type="NCBI Taxonomy" id="154046"/>
    <lineage>
        <taxon>Bacteria</taxon>
        <taxon>Bacillati</taxon>
        <taxon>Bacillota</taxon>
        <taxon>Clostridia</taxon>
        <taxon>Lachnospirales</taxon>
        <taxon>Lachnospiraceae</taxon>
        <taxon>Hungatella</taxon>
    </lineage>
</organism>
<accession>A0A3E4TLU3</accession>
<feature type="transmembrane region" description="Helical" evidence="5">
    <location>
        <begin position="225"/>
        <end position="241"/>
    </location>
</feature>
<evidence type="ECO:0000256" key="2">
    <source>
        <dbReference type="ARBA" id="ARBA00022692"/>
    </source>
</evidence>
<dbReference type="InterPro" id="IPR007016">
    <property type="entry name" value="O-antigen_ligase-rel_domated"/>
</dbReference>
<evidence type="ECO:0000256" key="5">
    <source>
        <dbReference type="SAM" id="Phobius"/>
    </source>
</evidence>
<keyword evidence="7" id="KW-0436">Ligase</keyword>
<feature type="transmembrane region" description="Helical" evidence="5">
    <location>
        <begin position="50"/>
        <end position="70"/>
    </location>
</feature>
<sequence length="536" mass="60797">MMAKKIVKQKSIKKEDNVFNYVIDVFVFLILCLFPLFVTDRYYNILQSKYYFYIGSVVLLFIALAIAGILNSGKIESYFSEFHWKGFLRKFTVTDWALITFLIIAALSTILSDYVYESFWGNEGRYSGLFLLCLYGAAYFGVTRFGKFRRWYLDAFLVFSMLVCLFGISDYFQLDLLKFKVGMLEDQKFMFTSTIGNINTYTALVGMIVAVAAVLYSTEREKKRIIFYYICMIIGFVAIITGISDNAYLSLAALFGLSPLYLFKDKCGIRRYLVIIATFFSVIQCIDWINISMAGRVLEIDSAFRIIVNYSGLLYIVIGLWLVTALAYLLDYMTKKDKDIFDYKESIGGGVRLAWLVIIFVIIGSGIFLLLDVNVNGNAERYGVISNYLLFNDEWGTHRGYIWRNAIESFHAFSPFKKLFGFGPDTFGIVLLDKTKGNVYGELFDNAHNEYLHYLITVGILGLAAYLTYLVSFVVRCIRRGCSNPCVIAAMMAVVCYSTQAFVNLNLPIATPIMWLMLTLGALGCSGNGQAKDVGN</sequence>
<dbReference type="PANTHER" id="PTHR37422:SF13">
    <property type="entry name" value="LIPOPOLYSACCHARIDE BIOSYNTHESIS PROTEIN PA4999-RELATED"/>
    <property type="match status" value="1"/>
</dbReference>
<feature type="domain" description="O-antigen ligase-related" evidence="6">
    <location>
        <begin position="306"/>
        <end position="467"/>
    </location>
</feature>
<feature type="transmembrane region" description="Helical" evidence="5">
    <location>
        <begin position="451"/>
        <end position="474"/>
    </location>
</feature>
<dbReference type="AlphaFoldDB" id="A0A3E4TLU3"/>
<feature type="transmembrane region" description="Helical" evidence="5">
    <location>
        <begin position="21"/>
        <end position="38"/>
    </location>
</feature>
<dbReference type="Pfam" id="PF04932">
    <property type="entry name" value="Wzy_C"/>
    <property type="match status" value="1"/>
</dbReference>
<dbReference type="GO" id="GO:0016874">
    <property type="term" value="F:ligase activity"/>
    <property type="evidence" value="ECO:0007669"/>
    <property type="project" value="UniProtKB-KW"/>
</dbReference>
<name>A0A3E4TLU3_9FIRM</name>
<proteinExistence type="predicted"/>
<protein>
    <submittedName>
        <fullName evidence="7">O-antigen ligase domain-containing protein</fullName>
    </submittedName>
</protein>
<feature type="transmembrane region" description="Helical" evidence="5">
    <location>
        <begin position="303"/>
        <end position="330"/>
    </location>
</feature>
<reference evidence="7 8" key="1">
    <citation type="submission" date="2018-08" db="EMBL/GenBank/DDBJ databases">
        <title>A genome reference for cultivated species of the human gut microbiota.</title>
        <authorList>
            <person name="Zou Y."/>
            <person name="Xue W."/>
            <person name="Luo G."/>
        </authorList>
    </citation>
    <scope>NUCLEOTIDE SEQUENCE [LARGE SCALE GENOMIC DNA]</scope>
    <source>
        <strain evidence="7 8">TF05-11AC</strain>
    </source>
</reference>
<comment type="caution">
    <text evidence="7">The sequence shown here is derived from an EMBL/GenBank/DDBJ whole genome shotgun (WGS) entry which is preliminary data.</text>
</comment>
<feature type="transmembrane region" description="Helical" evidence="5">
    <location>
        <begin position="151"/>
        <end position="169"/>
    </location>
</feature>
<keyword evidence="4 5" id="KW-0472">Membrane</keyword>
<gene>
    <name evidence="7" type="ORF">DXC39_32900</name>
</gene>
<dbReference type="EMBL" id="QSSQ01000075">
    <property type="protein sequence ID" value="RGL92049.1"/>
    <property type="molecule type" value="Genomic_DNA"/>
</dbReference>
<feature type="transmembrane region" description="Helical" evidence="5">
    <location>
        <begin position="509"/>
        <end position="527"/>
    </location>
</feature>
<feature type="transmembrane region" description="Helical" evidence="5">
    <location>
        <begin position="351"/>
        <end position="371"/>
    </location>
</feature>